<dbReference type="EMBL" id="DSVL01000045">
    <property type="protein sequence ID" value="HFH28174.1"/>
    <property type="molecule type" value="Genomic_DNA"/>
</dbReference>
<dbReference type="InterPro" id="IPR005036">
    <property type="entry name" value="CBM21_dom"/>
</dbReference>
<organism evidence="2">
    <name type="scientific">Gracilinema caldarium</name>
    <dbReference type="NCBI Taxonomy" id="215591"/>
    <lineage>
        <taxon>Bacteria</taxon>
        <taxon>Pseudomonadati</taxon>
        <taxon>Spirochaetota</taxon>
        <taxon>Spirochaetia</taxon>
        <taxon>Spirochaetales</taxon>
        <taxon>Breznakiellaceae</taxon>
        <taxon>Gracilinema</taxon>
    </lineage>
</organism>
<dbReference type="InterPro" id="IPR050782">
    <property type="entry name" value="PP1_regulatory_subunit_3"/>
</dbReference>
<sequence length="112" mass="12779">MKQVWLISAEKLCYSREGGAHTIAGQLKVLAGVENIAYEKKVGIRYSIDRFNHFTDVYGQWSRQVNPQVDEFLILSKSDIPVGAVLQFALFYQTGGQTFWDSNEGMFYSVQF</sequence>
<dbReference type="GO" id="GO:0008157">
    <property type="term" value="F:protein phosphatase 1 binding"/>
    <property type="evidence" value="ECO:0007669"/>
    <property type="project" value="TreeGrafter"/>
</dbReference>
<accession>A0A7C3EBL8</accession>
<reference evidence="2" key="1">
    <citation type="journal article" date="2020" name="mSystems">
        <title>Genome- and Community-Level Interaction Insights into Carbon Utilization and Element Cycling Functions of Hydrothermarchaeota in Hydrothermal Sediment.</title>
        <authorList>
            <person name="Zhou Z."/>
            <person name="Liu Y."/>
            <person name="Xu W."/>
            <person name="Pan J."/>
            <person name="Luo Z.H."/>
            <person name="Li M."/>
        </authorList>
    </citation>
    <scope>NUCLEOTIDE SEQUENCE [LARGE SCALE GENOMIC DNA]</scope>
    <source>
        <strain evidence="2">SpSt-503</strain>
    </source>
</reference>
<dbReference type="GO" id="GO:0000164">
    <property type="term" value="C:protein phosphatase type 1 complex"/>
    <property type="evidence" value="ECO:0007669"/>
    <property type="project" value="TreeGrafter"/>
</dbReference>
<protein>
    <recommendedName>
        <fullName evidence="1">CBM21 domain-containing protein</fullName>
    </recommendedName>
</protein>
<dbReference type="AlphaFoldDB" id="A0A7C3EBL8"/>
<dbReference type="PANTHER" id="PTHR12307:SF36">
    <property type="entry name" value="GLYCOGEN-BINDING SUBUNIT 76A"/>
    <property type="match status" value="1"/>
</dbReference>
<dbReference type="Pfam" id="PF03370">
    <property type="entry name" value="CBM_21"/>
    <property type="match status" value="1"/>
</dbReference>
<dbReference type="PANTHER" id="PTHR12307">
    <property type="entry name" value="PROTEIN PHOSPHATASE 1 REGULATORY SUBUNIT"/>
    <property type="match status" value="1"/>
</dbReference>
<proteinExistence type="predicted"/>
<name>A0A7C3EBL8_9SPIR</name>
<dbReference type="PROSITE" id="PS51159">
    <property type="entry name" value="CBM21"/>
    <property type="match status" value="1"/>
</dbReference>
<comment type="caution">
    <text evidence="2">The sequence shown here is derived from an EMBL/GenBank/DDBJ whole genome shotgun (WGS) entry which is preliminary data.</text>
</comment>
<dbReference type="Gene3D" id="2.60.40.2440">
    <property type="entry name" value="Carbohydrate binding type-21 domain"/>
    <property type="match status" value="1"/>
</dbReference>
<dbReference type="InterPro" id="IPR038175">
    <property type="entry name" value="CBM21_dom_sf"/>
</dbReference>
<feature type="domain" description="CBM21" evidence="1">
    <location>
        <begin position="1"/>
        <end position="111"/>
    </location>
</feature>
<evidence type="ECO:0000313" key="2">
    <source>
        <dbReference type="EMBL" id="HFH28174.1"/>
    </source>
</evidence>
<evidence type="ECO:0000259" key="1">
    <source>
        <dbReference type="PROSITE" id="PS51159"/>
    </source>
</evidence>
<gene>
    <name evidence="2" type="ORF">ENS59_01475</name>
</gene>